<gene>
    <name evidence="2" type="ORF">UFOPK3773_00367</name>
</gene>
<dbReference type="Gene3D" id="3.40.50.1820">
    <property type="entry name" value="alpha/beta hydrolase"/>
    <property type="match status" value="1"/>
</dbReference>
<dbReference type="SUPFAM" id="SSF53474">
    <property type="entry name" value="alpha/beta-Hydrolases"/>
    <property type="match status" value="1"/>
</dbReference>
<dbReference type="PRINTS" id="PR00111">
    <property type="entry name" value="ABHYDROLASE"/>
</dbReference>
<dbReference type="AlphaFoldDB" id="A0A6J7IQR5"/>
<evidence type="ECO:0000313" key="2">
    <source>
        <dbReference type="EMBL" id="CAB4933085.1"/>
    </source>
</evidence>
<organism evidence="2">
    <name type="scientific">freshwater metagenome</name>
    <dbReference type="NCBI Taxonomy" id="449393"/>
    <lineage>
        <taxon>unclassified sequences</taxon>
        <taxon>metagenomes</taxon>
        <taxon>ecological metagenomes</taxon>
    </lineage>
</organism>
<dbReference type="InterPro" id="IPR000073">
    <property type="entry name" value="AB_hydrolase_1"/>
</dbReference>
<dbReference type="InterPro" id="IPR029058">
    <property type="entry name" value="AB_hydrolase_fold"/>
</dbReference>
<dbReference type="EMBL" id="CAFBNF010000022">
    <property type="protein sequence ID" value="CAB4933085.1"/>
    <property type="molecule type" value="Genomic_DNA"/>
</dbReference>
<dbReference type="Pfam" id="PF00561">
    <property type="entry name" value="Abhydrolase_1"/>
    <property type="match status" value="1"/>
</dbReference>
<protein>
    <submittedName>
        <fullName evidence="2">Unannotated protein</fullName>
    </submittedName>
</protein>
<sequence>MSRSFEGFSDTLIEVDGLSIHTRTAGSGPPLLLLHGYPESSLMWRDVAPALASDFTVVVTDLRGYGTSSAPVDDSDHLTYSKRAMAADQVNVMESLGYDTFCVAGHDRGGRVAHRMVLDHPARIERLAVIDIVPTLHMFEHVDRAMADTYFHWFFLTQSGDLPERLINADPDAWIASRFHGRHVEGHGIEPDVIAAYAASFRDPARVAATCADYRAAATIDLVHDRADRAAGTRINVPLLTMWGDASYVGRTFDVVRVWEDFAESVVGSAAPSDHYVPEEAPGFTANALRDFFSSGAGE</sequence>
<proteinExistence type="predicted"/>
<evidence type="ECO:0000259" key="1">
    <source>
        <dbReference type="Pfam" id="PF00561"/>
    </source>
</evidence>
<feature type="domain" description="AB hydrolase-1" evidence="1">
    <location>
        <begin position="29"/>
        <end position="246"/>
    </location>
</feature>
<name>A0A6J7IQR5_9ZZZZ</name>
<accession>A0A6J7IQR5</accession>
<reference evidence="2" key="1">
    <citation type="submission" date="2020-05" db="EMBL/GenBank/DDBJ databases">
        <authorList>
            <person name="Chiriac C."/>
            <person name="Salcher M."/>
            <person name="Ghai R."/>
            <person name="Kavagutti S V."/>
        </authorList>
    </citation>
    <scope>NUCLEOTIDE SEQUENCE</scope>
</reference>
<dbReference type="PANTHER" id="PTHR43329">
    <property type="entry name" value="EPOXIDE HYDROLASE"/>
    <property type="match status" value="1"/>
</dbReference>